<evidence type="ECO:0000259" key="8">
    <source>
        <dbReference type="PROSITE" id="PS51379"/>
    </source>
</evidence>
<keyword evidence="5" id="KW-0408">Iron</keyword>
<dbReference type="PANTHER" id="PTHR30176:SF3">
    <property type="entry name" value="FERREDOXIN-TYPE PROTEIN NAPH"/>
    <property type="match status" value="1"/>
</dbReference>
<organism evidence="9 10">
    <name type="scientific">Malonomonas rubra DSM 5091</name>
    <dbReference type="NCBI Taxonomy" id="1122189"/>
    <lineage>
        <taxon>Bacteria</taxon>
        <taxon>Pseudomonadati</taxon>
        <taxon>Thermodesulfobacteriota</taxon>
        <taxon>Desulfuromonadia</taxon>
        <taxon>Desulfuromonadales</taxon>
        <taxon>Geopsychrobacteraceae</taxon>
        <taxon>Malonomonas</taxon>
    </lineage>
</organism>
<keyword evidence="7" id="KW-1133">Transmembrane helix</keyword>
<dbReference type="AlphaFoldDB" id="A0A1M6G9J7"/>
<proteinExistence type="predicted"/>
<dbReference type="SUPFAM" id="SSF54862">
    <property type="entry name" value="4Fe-4S ferredoxins"/>
    <property type="match status" value="2"/>
</dbReference>
<keyword evidence="7" id="KW-0472">Membrane</keyword>
<dbReference type="InterPro" id="IPR017900">
    <property type="entry name" value="4Fe4S_Fe_S_CS"/>
</dbReference>
<dbReference type="STRING" id="1122189.SAMN02745165_01460"/>
<dbReference type="Proteomes" id="UP000184171">
    <property type="component" value="Unassembled WGS sequence"/>
</dbReference>
<protein>
    <submittedName>
        <fullName evidence="9">MauM/NapG family ferredoxin-type protein</fullName>
    </submittedName>
</protein>
<dbReference type="CDD" id="cd16373">
    <property type="entry name" value="DMSOR_beta_like"/>
    <property type="match status" value="1"/>
</dbReference>
<keyword evidence="10" id="KW-1185">Reference proteome</keyword>
<gene>
    <name evidence="9" type="ORF">SAMN02745165_01460</name>
</gene>
<evidence type="ECO:0000256" key="3">
    <source>
        <dbReference type="ARBA" id="ARBA00022723"/>
    </source>
</evidence>
<dbReference type="GO" id="GO:0005886">
    <property type="term" value="C:plasma membrane"/>
    <property type="evidence" value="ECO:0007669"/>
    <property type="project" value="TreeGrafter"/>
</dbReference>
<evidence type="ECO:0000256" key="2">
    <source>
        <dbReference type="ARBA" id="ARBA00022485"/>
    </source>
</evidence>
<dbReference type="InterPro" id="IPR017896">
    <property type="entry name" value="4Fe4S_Fe-S-bd"/>
</dbReference>
<feature type="domain" description="4Fe-4S ferredoxin-type" evidence="8">
    <location>
        <begin position="378"/>
        <end position="409"/>
    </location>
</feature>
<evidence type="ECO:0000313" key="10">
    <source>
        <dbReference type="Proteomes" id="UP000184171"/>
    </source>
</evidence>
<evidence type="ECO:0000313" key="9">
    <source>
        <dbReference type="EMBL" id="SHJ06564.1"/>
    </source>
</evidence>
<feature type="domain" description="4Fe-4S ferredoxin-type" evidence="8">
    <location>
        <begin position="467"/>
        <end position="496"/>
    </location>
</feature>
<reference evidence="9 10" key="1">
    <citation type="submission" date="2016-11" db="EMBL/GenBank/DDBJ databases">
        <authorList>
            <person name="Jaros S."/>
            <person name="Januszkiewicz K."/>
            <person name="Wedrychowicz H."/>
        </authorList>
    </citation>
    <scope>NUCLEOTIDE SEQUENCE [LARGE SCALE GENOMIC DNA]</scope>
    <source>
        <strain evidence="9 10">DSM 5091</strain>
    </source>
</reference>
<feature type="domain" description="4Fe-4S ferredoxin-type" evidence="8">
    <location>
        <begin position="338"/>
        <end position="369"/>
    </location>
</feature>
<evidence type="ECO:0000256" key="5">
    <source>
        <dbReference type="ARBA" id="ARBA00023004"/>
    </source>
</evidence>
<evidence type="ECO:0000256" key="1">
    <source>
        <dbReference type="ARBA" id="ARBA00022448"/>
    </source>
</evidence>
<dbReference type="GO" id="GO:0051539">
    <property type="term" value="F:4 iron, 4 sulfur cluster binding"/>
    <property type="evidence" value="ECO:0007669"/>
    <property type="project" value="UniProtKB-KW"/>
</dbReference>
<feature type="transmembrane region" description="Helical" evidence="7">
    <location>
        <begin position="9"/>
        <end position="27"/>
    </location>
</feature>
<feature type="transmembrane region" description="Helical" evidence="7">
    <location>
        <begin position="187"/>
        <end position="209"/>
    </location>
</feature>
<feature type="transmembrane region" description="Helical" evidence="7">
    <location>
        <begin position="117"/>
        <end position="137"/>
    </location>
</feature>
<dbReference type="RefSeq" id="WP_072907357.1">
    <property type="nucleotide sequence ID" value="NZ_FQZT01000004.1"/>
</dbReference>
<keyword evidence="7" id="KW-0812">Transmembrane</keyword>
<dbReference type="GO" id="GO:0046872">
    <property type="term" value="F:metal ion binding"/>
    <property type="evidence" value="ECO:0007669"/>
    <property type="project" value="UniProtKB-KW"/>
</dbReference>
<evidence type="ECO:0000256" key="7">
    <source>
        <dbReference type="SAM" id="Phobius"/>
    </source>
</evidence>
<dbReference type="PANTHER" id="PTHR30176">
    <property type="entry name" value="FERREDOXIN-TYPE PROTEIN NAPH"/>
    <property type="match status" value="1"/>
</dbReference>
<keyword evidence="4" id="KW-0249">Electron transport</keyword>
<evidence type="ECO:0000256" key="4">
    <source>
        <dbReference type="ARBA" id="ARBA00022982"/>
    </source>
</evidence>
<dbReference type="EMBL" id="FQZT01000004">
    <property type="protein sequence ID" value="SHJ06564.1"/>
    <property type="molecule type" value="Genomic_DNA"/>
</dbReference>
<dbReference type="PROSITE" id="PS51379">
    <property type="entry name" value="4FE4S_FER_2"/>
    <property type="match status" value="3"/>
</dbReference>
<keyword evidence="2" id="KW-0004">4Fe-4S</keyword>
<name>A0A1M6G9J7_MALRU</name>
<dbReference type="Pfam" id="PF00037">
    <property type="entry name" value="Fer4"/>
    <property type="match status" value="1"/>
</dbReference>
<feature type="transmembrane region" description="Helical" evidence="7">
    <location>
        <begin position="70"/>
        <end position="92"/>
    </location>
</feature>
<dbReference type="InterPro" id="IPR051684">
    <property type="entry name" value="Electron_Trans/Redox"/>
</dbReference>
<sequence length="516" mass="57454">MNRGRRNLLLRRTVQLFCLGGFVWLFLQTEYRGLDELPYPVSLLFRLDPLAALADLLAPGPFSWSLWPALLLLVLTAFFGRFFCGWICPLGTTLDGCGKLTGRGSHLTNRNWRKLKYLLLFGMTAAALGGVQLLGLFDPLAIFLRSLTLSIYPAYNLLLNGLFDWGYQHDLPLLSSLYPLFRDNLMAFFQPSYTLGLFTLFVFLTILLLERVERRFWCKNLCPLGALLGLCSSHALLKRVPDGLCVDCSICASECRMDVVAKEGQRNGECIACLDCTDYCPQERARFVFKGGTRRQAHVDIGRRDLLLSVSAGAMIAPVGRIAPDSYKLNPYLLRPPGAVAEDEFLRRCVRCGECMKVCIGQALHPALLEAGATGLWTPLLVARLGYCEFNCTLCGQVCPTGAIKLLPVELKRKTIIGLAVFDRNRCLPFARGEECLVCEEHCPTPEKAIVFDEKSVDFGGEMRTLKVPRVVTELCIGCGICETKCPLDGVSAIRVINEIETRRPQSLQRESSPYG</sequence>
<dbReference type="Pfam" id="PF12801">
    <property type="entry name" value="Fer4_5"/>
    <property type="match status" value="2"/>
</dbReference>
<dbReference type="OrthoDB" id="9808559at2"/>
<accession>A0A1M6G9J7</accession>
<dbReference type="PROSITE" id="PS00198">
    <property type="entry name" value="4FE4S_FER_1"/>
    <property type="match status" value="2"/>
</dbReference>
<keyword evidence="3" id="KW-0479">Metal-binding</keyword>
<keyword evidence="1" id="KW-0813">Transport</keyword>
<evidence type="ECO:0000256" key="6">
    <source>
        <dbReference type="ARBA" id="ARBA00023014"/>
    </source>
</evidence>
<dbReference type="Gene3D" id="3.30.70.20">
    <property type="match status" value="2"/>
</dbReference>
<keyword evidence="6" id="KW-0411">Iron-sulfur</keyword>